<evidence type="ECO:0000313" key="3">
    <source>
        <dbReference type="EMBL" id="KAK5641574.1"/>
    </source>
</evidence>
<feature type="region of interest" description="Disordered" evidence="1">
    <location>
        <begin position="1032"/>
        <end position="1068"/>
    </location>
</feature>
<feature type="region of interest" description="Disordered" evidence="1">
    <location>
        <begin position="1287"/>
        <end position="1375"/>
    </location>
</feature>
<dbReference type="Pfam" id="PF01426">
    <property type="entry name" value="BAH"/>
    <property type="match status" value="1"/>
</dbReference>
<feature type="compositionally biased region" description="Polar residues" evidence="1">
    <location>
        <begin position="1037"/>
        <end position="1047"/>
    </location>
</feature>
<feature type="compositionally biased region" description="Basic and acidic residues" evidence="1">
    <location>
        <begin position="1287"/>
        <end position="1298"/>
    </location>
</feature>
<dbReference type="EMBL" id="JAVRBK010000007">
    <property type="protein sequence ID" value="KAK5641574.1"/>
    <property type="molecule type" value="Genomic_DNA"/>
</dbReference>
<dbReference type="Gene3D" id="2.30.30.140">
    <property type="match status" value="1"/>
</dbReference>
<dbReference type="InterPro" id="IPR043151">
    <property type="entry name" value="BAH_sf"/>
</dbReference>
<dbReference type="InterPro" id="IPR052429">
    <property type="entry name" value="BAH_domain_protein"/>
</dbReference>
<dbReference type="PANTHER" id="PTHR12505">
    <property type="entry name" value="PHD FINGER TRANSCRIPTION FACTOR"/>
    <property type="match status" value="1"/>
</dbReference>
<dbReference type="Pfam" id="PF24912">
    <property type="entry name" value="SH3_TNRC18"/>
    <property type="match status" value="1"/>
</dbReference>
<feature type="compositionally biased region" description="Basic residues" evidence="1">
    <location>
        <begin position="916"/>
        <end position="927"/>
    </location>
</feature>
<dbReference type="InterPro" id="IPR001025">
    <property type="entry name" value="BAH_dom"/>
</dbReference>
<reference evidence="3 4" key="1">
    <citation type="journal article" date="2024" name="Insects">
        <title>An Improved Chromosome-Level Genome Assembly of the Firefly Pyrocoelia pectoralis.</title>
        <authorList>
            <person name="Fu X."/>
            <person name="Meyer-Rochow V.B."/>
            <person name="Ballantyne L."/>
            <person name="Zhu X."/>
        </authorList>
    </citation>
    <scope>NUCLEOTIDE SEQUENCE [LARGE SCALE GENOMIC DNA]</scope>
    <source>
        <strain evidence="3">XCY_ONT2</strain>
    </source>
</reference>
<dbReference type="InterPro" id="IPR056841">
    <property type="entry name" value="TNRC18_BAHCC1-like_SH3"/>
</dbReference>
<dbReference type="GO" id="GO:0003682">
    <property type="term" value="F:chromatin binding"/>
    <property type="evidence" value="ECO:0007669"/>
    <property type="project" value="InterPro"/>
</dbReference>
<keyword evidence="4" id="KW-1185">Reference proteome</keyword>
<name>A0AAN7V8L9_9COLE</name>
<feature type="compositionally biased region" description="Basic residues" evidence="1">
    <location>
        <begin position="1343"/>
        <end position="1359"/>
    </location>
</feature>
<evidence type="ECO:0000259" key="2">
    <source>
        <dbReference type="PROSITE" id="PS51038"/>
    </source>
</evidence>
<protein>
    <recommendedName>
        <fullName evidence="2">BAH domain-containing protein</fullName>
    </recommendedName>
</protein>
<dbReference type="PANTHER" id="PTHR12505:SF24">
    <property type="entry name" value="PROTEIN WINGED EYE"/>
    <property type="match status" value="1"/>
</dbReference>
<dbReference type="Proteomes" id="UP001329430">
    <property type="component" value="Chromosome 7"/>
</dbReference>
<dbReference type="SMART" id="SM00439">
    <property type="entry name" value="BAH"/>
    <property type="match status" value="1"/>
</dbReference>
<comment type="caution">
    <text evidence="3">The sequence shown here is derived from an EMBL/GenBank/DDBJ whole genome shotgun (WGS) entry which is preliminary data.</text>
</comment>
<dbReference type="Pfam" id="PF21744">
    <property type="entry name" value="BAHCC1-like_Tudor"/>
    <property type="match status" value="1"/>
</dbReference>
<feature type="region of interest" description="Disordered" evidence="1">
    <location>
        <begin position="903"/>
        <end position="928"/>
    </location>
</feature>
<feature type="domain" description="BAH" evidence="2">
    <location>
        <begin position="1483"/>
        <end position="1607"/>
    </location>
</feature>
<feature type="region of interest" description="Disordered" evidence="1">
    <location>
        <begin position="762"/>
        <end position="785"/>
    </location>
</feature>
<feature type="compositionally biased region" description="Acidic residues" evidence="1">
    <location>
        <begin position="1050"/>
        <end position="1065"/>
    </location>
</feature>
<feature type="region of interest" description="Disordered" evidence="1">
    <location>
        <begin position="990"/>
        <end position="1017"/>
    </location>
</feature>
<feature type="compositionally biased region" description="Basic residues" evidence="1">
    <location>
        <begin position="1309"/>
        <end position="1336"/>
    </location>
</feature>
<gene>
    <name evidence="3" type="ORF">RI129_010121</name>
</gene>
<feature type="compositionally biased region" description="Basic and acidic residues" evidence="1">
    <location>
        <begin position="716"/>
        <end position="725"/>
    </location>
</feature>
<evidence type="ECO:0000256" key="1">
    <source>
        <dbReference type="SAM" id="MobiDB-lite"/>
    </source>
</evidence>
<feature type="region of interest" description="Disordered" evidence="1">
    <location>
        <begin position="716"/>
        <end position="746"/>
    </location>
</feature>
<feature type="region of interest" description="Disordered" evidence="1">
    <location>
        <begin position="826"/>
        <end position="879"/>
    </location>
</feature>
<accession>A0AAN7V8L9</accession>
<proteinExistence type="predicted"/>
<sequence length="1614" mass="180040">MLGSPAGPGGASQRGLWPLAPAPAPPISSFTTDGFGRYGVYSLFPGGPNLGGAIYSHASTIGRFSSSIPPTGTPFHATHKESLFSSTGYTFGAPTPPPGSPYSPVAASQLELFTKGFNSSNIIIQQPELSLSPKKSQIQEKKCEEKCYQVKSEKPCTCQHSPSKLKYSENSSGCSRTNPIDWSLVNVKKEPGSNPCQVAEISTSISPVVKIEVTSPTHKNSDISVTAMPSVVTTNGNIPVGIAVARQRVQHHDIVSSPSLPPAGLLTTVNTTTRMSRLSEFDSTPGMAAGTTGGVSGGGALLQCTEDRTSGLAAWSLSGSHNSTIATPTLWQYPAALPVEPMVPLPVPVPPVGVQLVRDPTSGHLLLLPTTGIEQVQQAVLWPSYQQSSSVLLPPIPPTPLQLVSSGSSDYLSTSTTLHQHTQTHSTRLLAVTTTDAKRKIPLPIPATTLIKIETGATLDQTKTLQAVSTIASNTGTVYTDQNMAPLVTTHVIYQHPTNLILSQSSTTTETSCKSQGTSPLACLTPPPETANVIEEEPPCVQDASNQTDTLICTEDYSTLQSIETAPEAHQEEKVEEKPQVPEPVAERCKIVELVDESEPPCHNQEEVNVTKIPPPQPDLSGLELLSNSIVEFENCRKNSETIENCVVKCEQNDVILQRIKHMTIKDKENETVITNNLDDKLGGLDLLCALAEQRIMEEVEVKNITCVYSRPKEKTKDLTREERKKEKRKAKKSHEESRHKKLKRESECVSESEYKDVISDKPENCSFKDNDHRTYKSRQSEEEVRKYIASKSQSVYSKGDWPEMNALELDMRMKLADLQRQYREKQRELSKLKTKRKSLDEKEGRKRKSRKKSTHSERSATPPPPLDKMDVPVKPNKNLDLLKPPTLCAINNRVDLLVEYRSHSSCDSSPEKTSSSKKRKVGRPKKLMTSCDIRTSTETIVAKKPKAGSFVGYLLAAKQKLQMQTKSALVYSNSPPRYIEETTKKIKTHKVKNHPVHSPTSVLPKAHSEKQSKMRPKLKAELTVKTYVEEEDANNEWEQSNECTTSTTEELEPEVNDEVEEITEPEQVSNVTVVEEEPKVEEVAPPVEETQKIIDNRCILTAEHLDKDKMRVLTAMGGLFYAGQLNSVEPPDVYSITLDGERGNRPHIMSREEILRDAIIEVSPSNTEELAVGTRLCAYWSQQYRCLYPGSVADPGTPDPELDSKFVAVEFDDGDSGRIAIEDIRLLPPNYPIIEYDPNPLLSLSKRRRRISATSGLVDERRLSQCLSSVSSPIPVISEPVKVKISDTEKENKDTNKPEVSLEELRERKRLKKKKREKLKQKLAHDDKKKKRKHKCTDENCKHKKHHKKHRKHKKHHHKEETETQPEPEPEVETVTTEKIDAIENGDENDNVFTEESSDVFPEYQPVVNPEDEVTMDDILEAKSKKSKKIRDRQESCESRSKMTAFLPARQLWSWSGKGYRRPKARGRSRKQFFKSIQRGKEAIVVGDSAVFLSTGRPDRPYIGRIEAMWESCGTMVVKVKWFYHPEETIGCPLNLKYPGALFESPHVDENDVQTISHKCEVLPLKDYREKLGDDPKRYATIYDNNDIYYLAGYYDPSAKALKIQPEIPFNAD</sequence>
<feature type="compositionally biased region" description="Basic and acidic residues" evidence="1">
    <location>
        <begin position="1007"/>
        <end position="1017"/>
    </location>
</feature>
<evidence type="ECO:0000313" key="4">
    <source>
        <dbReference type="Proteomes" id="UP001329430"/>
    </source>
</evidence>
<dbReference type="Gene3D" id="2.30.30.490">
    <property type="match status" value="1"/>
</dbReference>
<dbReference type="PROSITE" id="PS51038">
    <property type="entry name" value="BAH"/>
    <property type="match status" value="1"/>
</dbReference>
<feature type="compositionally biased region" description="Basic and acidic residues" evidence="1">
    <location>
        <begin position="826"/>
        <end position="845"/>
    </location>
</feature>
<feature type="compositionally biased region" description="Basic and acidic residues" evidence="1">
    <location>
        <begin position="734"/>
        <end position="746"/>
    </location>
</feature>
<dbReference type="InterPro" id="IPR048924">
    <property type="entry name" value="BAHCC1-like_Tudor"/>
</dbReference>
<dbReference type="CDD" id="cd04714">
    <property type="entry name" value="BAH_BAHCC1"/>
    <property type="match status" value="1"/>
</dbReference>
<organism evidence="3 4">
    <name type="scientific">Pyrocoelia pectoralis</name>
    <dbReference type="NCBI Taxonomy" id="417401"/>
    <lineage>
        <taxon>Eukaryota</taxon>
        <taxon>Metazoa</taxon>
        <taxon>Ecdysozoa</taxon>
        <taxon>Arthropoda</taxon>
        <taxon>Hexapoda</taxon>
        <taxon>Insecta</taxon>
        <taxon>Pterygota</taxon>
        <taxon>Neoptera</taxon>
        <taxon>Endopterygota</taxon>
        <taxon>Coleoptera</taxon>
        <taxon>Polyphaga</taxon>
        <taxon>Elateriformia</taxon>
        <taxon>Elateroidea</taxon>
        <taxon>Lampyridae</taxon>
        <taxon>Lampyrinae</taxon>
        <taxon>Pyrocoelia</taxon>
    </lineage>
</organism>
<feature type="compositionally biased region" description="Acidic residues" evidence="1">
    <location>
        <begin position="1364"/>
        <end position="1373"/>
    </location>
</feature>